<feature type="binding site" evidence="14 16">
    <location>
        <begin position="345"/>
        <end position="348"/>
    </location>
    <ligand>
        <name>ATP</name>
        <dbReference type="ChEBI" id="CHEBI:30616"/>
    </ligand>
</feature>
<name>A0A4P6P286_9GAMM</name>
<evidence type="ECO:0000256" key="13">
    <source>
        <dbReference type="ARBA" id="ARBA00023152"/>
    </source>
</evidence>
<dbReference type="GO" id="GO:0004618">
    <property type="term" value="F:phosphoglycerate kinase activity"/>
    <property type="evidence" value="ECO:0007669"/>
    <property type="project" value="UniProtKB-UniRule"/>
</dbReference>
<dbReference type="FunFam" id="3.40.50.1260:FF:000001">
    <property type="entry name" value="Phosphoglycerate kinase"/>
    <property type="match status" value="1"/>
</dbReference>
<evidence type="ECO:0000313" key="19">
    <source>
        <dbReference type="Proteomes" id="UP000290244"/>
    </source>
</evidence>
<dbReference type="InterPro" id="IPR036043">
    <property type="entry name" value="Phosphoglycerate_kinase_sf"/>
</dbReference>
<evidence type="ECO:0000256" key="15">
    <source>
        <dbReference type="PIRSR" id="PIRSR000724-1"/>
    </source>
</evidence>
<dbReference type="GO" id="GO:0005829">
    <property type="term" value="C:cytosol"/>
    <property type="evidence" value="ECO:0007669"/>
    <property type="project" value="TreeGrafter"/>
</dbReference>
<dbReference type="PROSITE" id="PS00111">
    <property type="entry name" value="PGLYCERATE_KINASE"/>
    <property type="match status" value="1"/>
</dbReference>
<comment type="catalytic activity">
    <reaction evidence="1 14 17">
        <text>(2R)-3-phosphoglycerate + ATP = (2R)-3-phospho-glyceroyl phosphate + ADP</text>
        <dbReference type="Rhea" id="RHEA:14801"/>
        <dbReference type="ChEBI" id="CHEBI:30616"/>
        <dbReference type="ChEBI" id="CHEBI:57604"/>
        <dbReference type="ChEBI" id="CHEBI:58272"/>
        <dbReference type="ChEBI" id="CHEBI:456216"/>
        <dbReference type="EC" id="2.7.2.3"/>
    </reaction>
</comment>
<dbReference type="GO" id="GO:0006094">
    <property type="term" value="P:gluconeogenesis"/>
    <property type="evidence" value="ECO:0007669"/>
    <property type="project" value="TreeGrafter"/>
</dbReference>
<evidence type="ECO:0000256" key="3">
    <source>
        <dbReference type="ARBA" id="ARBA00004838"/>
    </source>
</evidence>
<dbReference type="PANTHER" id="PTHR11406:SF23">
    <property type="entry name" value="PHOSPHOGLYCERATE KINASE 1, CHLOROPLASTIC-RELATED"/>
    <property type="match status" value="1"/>
</dbReference>
<evidence type="ECO:0000256" key="1">
    <source>
        <dbReference type="ARBA" id="ARBA00000642"/>
    </source>
</evidence>
<dbReference type="Gene3D" id="3.40.50.1260">
    <property type="entry name" value="Phosphoglycerate kinase, N-terminal domain"/>
    <property type="match status" value="2"/>
</dbReference>
<feature type="binding site" evidence="15">
    <location>
        <position position="36"/>
    </location>
    <ligand>
        <name>(2R)-3-phosphoglycerate</name>
        <dbReference type="ChEBI" id="CHEBI:58272"/>
    </ligand>
</feature>
<evidence type="ECO:0000313" key="18">
    <source>
        <dbReference type="EMBL" id="QBG35253.1"/>
    </source>
</evidence>
<dbReference type="Pfam" id="PF00162">
    <property type="entry name" value="PGK"/>
    <property type="match status" value="1"/>
</dbReference>
<comment type="subcellular location">
    <subcellularLocation>
        <location evidence="2 14">Cytoplasm</location>
    </subcellularLocation>
</comment>
<evidence type="ECO:0000256" key="16">
    <source>
        <dbReference type="PIRSR" id="PIRSR000724-2"/>
    </source>
</evidence>
<dbReference type="InterPro" id="IPR001576">
    <property type="entry name" value="Phosphoglycerate_kinase"/>
</dbReference>
<keyword evidence="8 14" id="KW-0963">Cytoplasm</keyword>
<sequence length="394" mass="41102">MSIIKMTDLALNNQRVLIREDLNVPVQDGKITSDARLKAALPTLKLALEAGAKVMVMSHLGRPTEGEANDEFSLQPVADYLAAALNFPVRLVKDYLNGVEVGAGELVIFENIRFNVGEKKNNDELAQKLASLCDIFVMDAFGTAHRAQASTHGVAKFAPTACAGPLLVGELEALGKALDNPARPLVAIVGGSKVSTKLTVLDSLAGIVDQLVVGGGIANTFIASAGHNVGKSLYEADLVAEATRLTKQAQENNGDIPVPTDVVVAGEFSPTAKATLKPVSEVSADDMIFDIGPDSAKALADIIENAGTIVWNGPVGVFEFDQFGEGTKVIAQAIANSSAFSIAGGGDTLAAVDKYDIADKVSYISTGGGAFLEFLEGKKLPAVAILEERAADAK</sequence>
<dbReference type="PRINTS" id="PR00477">
    <property type="entry name" value="PHGLYCKINASE"/>
</dbReference>
<comment type="similarity">
    <text evidence="4 14 17">Belongs to the phosphoglycerate kinase family.</text>
</comment>
<protein>
    <recommendedName>
        <fullName evidence="7 14">Phosphoglycerate kinase</fullName>
        <ecNumber evidence="6 14">2.7.2.3</ecNumber>
    </recommendedName>
</protein>
<proteinExistence type="inferred from homology"/>
<dbReference type="AlphaFoldDB" id="A0A4P6P286"/>
<dbReference type="GO" id="GO:0043531">
    <property type="term" value="F:ADP binding"/>
    <property type="evidence" value="ECO:0007669"/>
    <property type="project" value="TreeGrafter"/>
</dbReference>
<comment type="caution">
    <text evidence="14">Lacks conserved residue(s) required for the propagation of feature annotation.</text>
</comment>
<keyword evidence="11 14" id="KW-0418">Kinase</keyword>
<keyword evidence="12 14" id="KW-0067">ATP-binding</keyword>
<feature type="binding site" evidence="14">
    <location>
        <position position="36"/>
    </location>
    <ligand>
        <name>substrate</name>
    </ligand>
</feature>
<evidence type="ECO:0000256" key="6">
    <source>
        <dbReference type="ARBA" id="ARBA00013061"/>
    </source>
</evidence>
<evidence type="ECO:0000256" key="9">
    <source>
        <dbReference type="ARBA" id="ARBA00022679"/>
    </source>
</evidence>
<dbReference type="InterPro" id="IPR015911">
    <property type="entry name" value="Phosphoglycerate_kinase_CS"/>
</dbReference>
<keyword evidence="10 14" id="KW-0547">Nucleotide-binding</keyword>
<comment type="pathway">
    <text evidence="3 14">Carbohydrate degradation; glycolysis; pyruvate from D-glyceraldehyde 3-phosphate: step 2/5.</text>
</comment>
<evidence type="ECO:0000256" key="7">
    <source>
        <dbReference type="ARBA" id="ARBA00016471"/>
    </source>
</evidence>
<evidence type="ECO:0000256" key="14">
    <source>
        <dbReference type="HAMAP-Rule" id="MF_00145"/>
    </source>
</evidence>
<comment type="subunit">
    <text evidence="5 14">Monomer.</text>
</comment>
<feature type="binding site" evidence="14 15">
    <location>
        <begin position="21"/>
        <end position="23"/>
    </location>
    <ligand>
        <name>substrate</name>
    </ligand>
</feature>
<dbReference type="PIRSF" id="PIRSF000724">
    <property type="entry name" value="Pgk"/>
    <property type="match status" value="1"/>
</dbReference>
<keyword evidence="13 14" id="KW-0324">Glycolysis</keyword>
<dbReference type="GO" id="GO:0006096">
    <property type="term" value="P:glycolytic process"/>
    <property type="evidence" value="ECO:0007669"/>
    <property type="project" value="UniProtKB-UniRule"/>
</dbReference>
<evidence type="ECO:0000256" key="4">
    <source>
        <dbReference type="ARBA" id="ARBA00008982"/>
    </source>
</evidence>
<dbReference type="GO" id="GO:0005524">
    <property type="term" value="F:ATP binding"/>
    <property type="evidence" value="ECO:0007669"/>
    <property type="project" value="UniProtKB-KW"/>
</dbReference>
<feature type="binding site" evidence="14">
    <location>
        <position position="113"/>
    </location>
    <ligand>
        <name>substrate</name>
    </ligand>
</feature>
<dbReference type="HAMAP" id="MF_00145">
    <property type="entry name" value="Phosphoglyc_kinase"/>
    <property type="match status" value="1"/>
</dbReference>
<evidence type="ECO:0000256" key="12">
    <source>
        <dbReference type="ARBA" id="ARBA00022840"/>
    </source>
</evidence>
<dbReference type="RefSeq" id="WP_130600249.1">
    <property type="nucleotide sequence ID" value="NZ_CP034759.1"/>
</dbReference>
<evidence type="ECO:0000256" key="2">
    <source>
        <dbReference type="ARBA" id="ARBA00004496"/>
    </source>
</evidence>
<evidence type="ECO:0000256" key="5">
    <source>
        <dbReference type="ARBA" id="ARBA00011245"/>
    </source>
</evidence>
<accession>A0A4P6P286</accession>
<feature type="binding site" evidence="14 15">
    <location>
        <begin position="59"/>
        <end position="62"/>
    </location>
    <ligand>
        <name>substrate</name>
    </ligand>
</feature>
<dbReference type="PANTHER" id="PTHR11406">
    <property type="entry name" value="PHOSPHOGLYCERATE KINASE"/>
    <property type="match status" value="1"/>
</dbReference>
<dbReference type="FunFam" id="3.40.50.1260:FF:000002">
    <property type="entry name" value="Phosphoglycerate kinase"/>
    <property type="match status" value="1"/>
</dbReference>
<feature type="binding site" evidence="14 16">
    <location>
        <position position="197"/>
    </location>
    <ligand>
        <name>ATP</name>
        <dbReference type="ChEBI" id="CHEBI:30616"/>
    </ligand>
</feature>
<feature type="binding site" evidence="14 16">
    <location>
        <position position="319"/>
    </location>
    <ligand>
        <name>ATP</name>
        <dbReference type="ChEBI" id="CHEBI:30616"/>
    </ligand>
</feature>
<gene>
    <name evidence="14" type="primary">pgk</name>
    <name evidence="18" type="ORF">EMK97_05745</name>
</gene>
<evidence type="ECO:0000256" key="11">
    <source>
        <dbReference type="ARBA" id="ARBA00022777"/>
    </source>
</evidence>
<organism evidence="18 19">
    <name type="scientific">Litorilituus sediminis</name>
    <dbReference type="NCBI Taxonomy" id="718192"/>
    <lineage>
        <taxon>Bacteria</taxon>
        <taxon>Pseudomonadati</taxon>
        <taxon>Pseudomonadota</taxon>
        <taxon>Gammaproteobacteria</taxon>
        <taxon>Alteromonadales</taxon>
        <taxon>Colwelliaceae</taxon>
        <taxon>Litorilituus</taxon>
    </lineage>
</organism>
<feature type="binding site" evidence="14">
    <location>
        <position position="146"/>
    </location>
    <ligand>
        <name>substrate</name>
    </ligand>
</feature>
<evidence type="ECO:0000256" key="8">
    <source>
        <dbReference type="ARBA" id="ARBA00022490"/>
    </source>
</evidence>
<keyword evidence="9 14" id="KW-0808">Transferase</keyword>
<dbReference type="EMBL" id="CP034759">
    <property type="protein sequence ID" value="QBG35253.1"/>
    <property type="molecule type" value="Genomic_DNA"/>
</dbReference>
<dbReference type="EC" id="2.7.2.3" evidence="6 14"/>
<dbReference type="SUPFAM" id="SSF53748">
    <property type="entry name" value="Phosphoglycerate kinase"/>
    <property type="match status" value="1"/>
</dbReference>
<dbReference type="InterPro" id="IPR015824">
    <property type="entry name" value="Phosphoglycerate_kinase_N"/>
</dbReference>
<feature type="binding site" evidence="15">
    <location>
        <position position="113"/>
    </location>
    <ligand>
        <name>(2R)-3-phosphoglycerate</name>
        <dbReference type="ChEBI" id="CHEBI:58272"/>
    </ligand>
</feature>
<evidence type="ECO:0000256" key="10">
    <source>
        <dbReference type="ARBA" id="ARBA00022741"/>
    </source>
</evidence>
<reference evidence="18 19" key="1">
    <citation type="submission" date="2018-12" db="EMBL/GenBank/DDBJ databases">
        <title>Complete genome of Litorilituus sediminis.</title>
        <authorList>
            <person name="Liu A."/>
            <person name="Rong J."/>
        </authorList>
    </citation>
    <scope>NUCLEOTIDE SEQUENCE [LARGE SCALE GENOMIC DNA]</scope>
    <source>
        <strain evidence="18 19">JCM 17549</strain>
    </source>
</reference>
<dbReference type="Proteomes" id="UP000290244">
    <property type="component" value="Chromosome"/>
</dbReference>
<dbReference type="KEGG" id="lsd:EMK97_05745"/>
<dbReference type="OrthoDB" id="9808460at2"/>
<evidence type="ECO:0000256" key="17">
    <source>
        <dbReference type="RuleBase" id="RU000532"/>
    </source>
</evidence>
<dbReference type="UniPathway" id="UPA00109">
    <property type="reaction ID" value="UER00185"/>
</dbReference>
<feature type="binding site" evidence="15">
    <location>
        <position position="146"/>
    </location>
    <ligand>
        <name>(2R)-3-phosphoglycerate</name>
        <dbReference type="ChEBI" id="CHEBI:58272"/>
    </ligand>
</feature>
<keyword evidence="19" id="KW-1185">Reference proteome</keyword>